<dbReference type="Proteomes" id="UP000823862">
    <property type="component" value="Unassembled WGS sequence"/>
</dbReference>
<keyword evidence="3" id="KW-0997">Cell inner membrane</keyword>
<feature type="transmembrane region" description="Helical" evidence="7">
    <location>
        <begin position="20"/>
        <end position="36"/>
    </location>
</feature>
<dbReference type="PANTHER" id="PTHR30606:SF10">
    <property type="entry name" value="PHOSPHATIDYLINOSITOL MANNOSIDE ACYLTRANSFERASE"/>
    <property type="match status" value="1"/>
</dbReference>
<dbReference type="InterPro" id="IPR004960">
    <property type="entry name" value="LipA_acyltrans"/>
</dbReference>
<keyword evidence="4" id="KW-0808">Transferase</keyword>
<dbReference type="EMBL" id="DWZI01000044">
    <property type="protein sequence ID" value="HJA86355.1"/>
    <property type="molecule type" value="Genomic_DNA"/>
</dbReference>
<gene>
    <name evidence="8" type="ORF">H9950_09250</name>
</gene>
<keyword evidence="7" id="KW-0812">Transmembrane</keyword>
<name>A0A9D2HWQ9_9BACE</name>
<evidence type="ECO:0000313" key="8">
    <source>
        <dbReference type="EMBL" id="HJA86355.1"/>
    </source>
</evidence>
<dbReference type="PANTHER" id="PTHR30606">
    <property type="entry name" value="LIPID A BIOSYNTHESIS LAUROYL ACYLTRANSFERASE"/>
    <property type="match status" value="1"/>
</dbReference>
<dbReference type="AlphaFoldDB" id="A0A9D2HWQ9"/>
<keyword evidence="5 7" id="KW-0472">Membrane</keyword>
<organism evidence="8 9">
    <name type="scientific">Candidatus Bacteroides avicola</name>
    <dbReference type="NCBI Taxonomy" id="2838468"/>
    <lineage>
        <taxon>Bacteria</taxon>
        <taxon>Pseudomonadati</taxon>
        <taxon>Bacteroidota</taxon>
        <taxon>Bacteroidia</taxon>
        <taxon>Bacteroidales</taxon>
        <taxon>Bacteroidaceae</taxon>
        <taxon>Bacteroides</taxon>
    </lineage>
</organism>
<dbReference type="CDD" id="cd07984">
    <property type="entry name" value="LPLAT_LABLAT-like"/>
    <property type="match status" value="1"/>
</dbReference>
<accession>A0A9D2HWQ9</accession>
<reference evidence="8" key="1">
    <citation type="journal article" date="2021" name="PeerJ">
        <title>Extensive microbial diversity within the chicken gut microbiome revealed by metagenomics and culture.</title>
        <authorList>
            <person name="Gilroy R."/>
            <person name="Ravi A."/>
            <person name="Getino M."/>
            <person name="Pursley I."/>
            <person name="Horton D.L."/>
            <person name="Alikhan N.F."/>
            <person name="Baker D."/>
            <person name="Gharbi K."/>
            <person name="Hall N."/>
            <person name="Watson M."/>
            <person name="Adriaenssens E.M."/>
            <person name="Foster-Nyarko E."/>
            <person name="Jarju S."/>
            <person name="Secka A."/>
            <person name="Antonio M."/>
            <person name="Oren A."/>
            <person name="Chaudhuri R.R."/>
            <person name="La Ragione R."/>
            <person name="Hildebrand F."/>
            <person name="Pallen M.J."/>
        </authorList>
    </citation>
    <scope>NUCLEOTIDE SEQUENCE</scope>
    <source>
        <strain evidence="8">ChiHjej12B11-9795</strain>
    </source>
</reference>
<evidence type="ECO:0000256" key="1">
    <source>
        <dbReference type="ARBA" id="ARBA00004533"/>
    </source>
</evidence>
<keyword evidence="6 8" id="KW-0012">Acyltransferase</keyword>
<dbReference type="Pfam" id="PF03279">
    <property type="entry name" value="Lip_A_acyltrans"/>
    <property type="match status" value="1"/>
</dbReference>
<comment type="caution">
    <text evidence="8">The sequence shown here is derived from an EMBL/GenBank/DDBJ whole genome shotgun (WGS) entry which is preliminary data.</text>
</comment>
<reference evidence="8" key="2">
    <citation type="submission" date="2021-04" db="EMBL/GenBank/DDBJ databases">
        <authorList>
            <person name="Gilroy R."/>
        </authorList>
    </citation>
    <scope>NUCLEOTIDE SEQUENCE</scope>
    <source>
        <strain evidence="8">ChiHjej12B11-9795</strain>
    </source>
</reference>
<evidence type="ECO:0000256" key="4">
    <source>
        <dbReference type="ARBA" id="ARBA00022679"/>
    </source>
</evidence>
<dbReference type="GO" id="GO:0016746">
    <property type="term" value="F:acyltransferase activity"/>
    <property type="evidence" value="ECO:0007669"/>
    <property type="project" value="UniProtKB-KW"/>
</dbReference>
<dbReference type="GO" id="GO:0005886">
    <property type="term" value="C:plasma membrane"/>
    <property type="evidence" value="ECO:0007669"/>
    <property type="project" value="UniProtKB-SubCell"/>
</dbReference>
<dbReference type="GO" id="GO:0009247">
    <property type="term" value="P:glycolipid biosynthetic process"/>
    <property type="evidence" value="ECO:0007669"/>
    <property type="project" value="UniProtKB-ARBA"/>
</dbReference>
<proteinExistence type="predicted"/>
<evidence type="ECO:0000256" key="6">
    <source>
        <dbReference type="ARBA" id="ARBA00023315"/>
    </source>
</evidence>
<evidence type="ECO:0000256" key="5">
    <source>
        <dbReference type="ARBA" id="ARBA00023136"/>
    </source>
</evidence>
<protein>
    <submittedName>
        <fullName evidence="8">Lysophospholipid acyltransferase family protein</fullName>
    </submittedName>
</protein>
<sequence>MIYRLLLFLLKLLSYIPYRVLYFLSDGLYYLLYYVVGYRRKIVRRNLVESFPEKGLPEIKQIEKKFYRFFMDMILESCKLASISPEEIRRRMKFTNVEQVNALLRQGKSVSVYLGHYGNWEWVSSMPLWLEKNIAGAQIYHKLRNKSMERLMLHIRGRMGAVSVDMHKTARYITGLANARRLCVVGFIADQSPRKQESRYFLPFLNHKTPVLTGTEKITKHYGFEAWYLDVRRTGRGYYEAEFVRLHEKPRTLPDFELTALYFQHLEQTILREPELYLWTHKRFKHAQKLDS</sequence>
<comment type="subcellular location">
    <subcellularLocation>
        <location evidence="1">Cell inner membrane</location>
    </subcellularLocation>
</comment>
<evidence type="ECO:0000256" key="7">
    <source>
        <dbReference type="SAM" id="Phobius"/>
    </source>
</evidence>
<evidence type="ECO:0000256" key="3">
    <source>
        <dbReference type="ARBA" id="ARBA00022519"/>
    </source>
</evidence>
<evidence type="ECO:0000256" key="2">
    <source>
        <dbReference type="ARBA" id="ARBA00022475"/>
    </source>
</evidence>
<keyword evidence="7" id="KW-1133">Transmembrane helix</keyword>
<keyword evidence="2" id="KW-1003">Cell membrane</keyword>
<evidence type="ECO:0000313" key="9">
    <source>
        <dbReference type="Proteomes" id="UP000823862"/>
    </source>
</evidence>